<organism evidence="8 9">
    <name type="scientific">Coccidioides immitis RMSCC 2394</name>
    <dbReference type="NCBI Taxonomy" id="404692"/>
    <lineage>
        <taxon>Eukaryota</taxon>
        <taxon>Fungi</taxon>
        <taxon>Dikarya</taxon>
        <taxon>Ascomycota</taxon>
        <taxon>Pezizomycotina</taxon>
        <taxon>Eurotiomycetes</taxon>
        <taxon>Eurotiomycetidae</taxon>
        <taxon>Onygenales</taxon>
        <taxon>Onygenaceae</taxon>
        <taxon>Coccidioides</taxon>
    </lineage>
</organism>
<dbReference type="InterPro" id="IPR036259">
    <property type="entry name" value="MFS_trans_sf"/>
</dbReference>
<dbReference type="EMBL" id="DS028097">
    <property type="protein sequence ID" value="KMP08217.1"/>
    <property type="molecule type" value="Genomic_DNA"/>
</dbReference>
<dbReference type="Pfam" id="PF00083">
    <property type="entry name" value="Sugar_tr"/>
    <property type="match status" value="1"/>
</dbReference>
<keyword evidence="4" id="KW-0812">Transmembrane</keyword>
<sequence length="328" mass="36174">MSTRYFPSRYPDVVNMSADDDQEVGRCPSFEGRNRWPSDASHQDLGRRLNGNGFRWAEEFDDEIHIAETPRATEEVQSEKFEDILVNGVRGDGTFDDAPYNAIDEPNLDNPFALFESVETLDEGVECFASQHGLLSEVDGVKRAARFERDDMEAFGDPDFPEEEKIALQDERKATFWQQTRSLRSAVLIIGGLSGVCQGWTQSTLNGTSLLIADPIQNHWLGRRGAVAISAAISMGATIGAVCSRTPAELIGCRMLIGAALGAKASVIAPFLAELAPVHMRGALLSTWKLDLTKFLGKFQTLLASSLGMYLGKWWTHSTWSLTRHGDS</sequence>
<dbReference type="Proteomes" id="UP000054565">
    <property type="component" value="Unassembled WGS sequence"/>
</dbReference>
<evidence type="ECO:0000256" key="5">
    <source>
        <dbReference type="ARBA" id="ARBA00022989"/>
    </source>
</evidence>
<evidence type="ECO:0000256" key="4">
    <source>
        <dbReference type="ARBA" id="ARBA00022692"/>
    </source>
</evidence>
<dbReference type="GO" id="GO:0016020">
    <property type="term" value="C:membrane"/>
    <property type="evidence" value="ECO:0007669"/>
    <property type="project" value="UniProtKB-SubCell"/>
</dbReference>
<dbReference type="PANTHER" id="PTHR48020">
    <property type="entry name" value="PROTON MYO-INOSITOL COTRANSPORTER"/>
    <property type="match status" value="1"/>
</dbReference>
<evidence type="ECO:0000256" key="6">
    <source>
        <dbReference type="ARBA" id="ARBA00023136"/>
    </source>
</evidence>
<keyword evidence="6" id="KW-0472">Membrane</keyword>
<dbReference type="GO" id="GO:0022857">
    <property type="term" value="F:transmembrane transporter activity"/>
    <property type="evidence" value="ECO:0007669"/>
    <property type="project" value="InterPro"/>
</dbReference>
<comment type="subcellular location">
    <subcellularLocation>
        <location evidence="1">Membrane</location>
        <topology evidence="1">Multi-pass membrane protein</topology>
    </subcellularLocation>
</comment>
<proteinExistence type="inferred from homology"/>
<evidence type="ECO:0008006" key="10">
    <source>
        <dbReference type="Google" id="ProtNLM"/>
    </source>
</evidence>
<keyword evidence="5" id="KW-1133">Transmembrane helix</keyword>
<dbReference type="InterPro" id="IPR005829">
    <property type="entry name" value="Sugar_transporter_CS"/>
</dbReference>
<evidence type="ECO:0000313" key="9">
    <source>
        <dbReference type="Proteomes" id="UP000054565"/>
    </source>
</evidence>
<keyword evidence="3" id="KW-0813">Transport</keyword>
<evidence type="ECO:0000256" key="7">
    <source>
        <dbReference type="SAM" id="MobiDB-lite"/>
    </source>
</evidence>
<accession>A0A0J7BDL2</accession>
<dbReference type="Gene3D" id="1.20.1250.20">
    <property type="entry name" value="MFS general substrate transporter like domains"/>
    <property type="match status" value="1"/>
</dbReference>
<dbReference type="SUPFAM" id="SSF103473">
    <property type="entry name" value="MFS general substrate transporter"/>
    <property type="match status" value="1"/>
</dbReference>
<dbReference type="PANTHER" id="PTHR48020:SF4">
    <property type="entry name" value="SYMPORT, PUTATIVE (AFU_ORTHOLOGUE AFUA_3G11790)-RELATED"/>
    <property type="match status" value="1"/>
</dbReference>
<feature type="region of interest" description="Disordered" evidence="7">
    <location>
        <begin position="17"/>
        <end position="44"/>
    </location>
</feature>
<dbReference type="InterPro" id="IPR050814">
    <property type="entry name" value="Myo-inositol_Transporter"/>
</dbReference>
<comment type="similarity">
    <text evidence="2">Belongs to the major facilitator superfamily. Sugar transporter (TC 2.A.1.1) family.</text>
</comment>
<reference evidence="9" key="1">
    <citation type="journal article" date="2010" name="Genome Res.">
        <title>Population genomic sequencing of Coccidioides fungi reveals recent hybridization and transposon control.</title>
        <authorList>
            <person name="Neafsey D.E."/>
            <person name="Barker B.M."/>
            <person name="Sharpton T.J."/>
            <person name="Stajich J.E."/>
            <person name="Park D.J."/>
            <person name="Whiston E."/>
            <person name="Hung C.-Y."/>
            <person name="McMahan C."/>
            <person name="White J."/>
            <person name="Sykes S."/>
            <person name="Heiman D."/>
            <person name="Young S."/>
            <person name="Zeng Q."/>
            <person name="Abouelleil A."/>
            <person name="Aftuck L."/>
            <person name="Bessette D."/>
            <person name="Brown A."/>
            <person name="FitzGerald M."/>
            <person name="Lui A."/>
            <person name="Macdonald J.P."/>
            <person name="Priest M."/>
            <person name="Orbach M.J."/>
            <person name="Galgiani J.N."/>
            <person name="Kirkland T.N."/>
            <person name="Cole G.T."/>
            <person name="Birren B.W."/>
            <person name="Henn M.R."/>
            <person name="Taylor J.W."/>
            <person name="Rounsley S.D."/>
        </authorList>
    </citation>
    <scope>NUCLEOTIDE SEQUENCE [LARGE SCALE GENOMIC DNA]</scope>
    <source>
        <strain evidence="9">RMSCC 2394</strain>
    </source>
</reference>
<dbReference type="InterPro" id="IPR005828">
    <property type="entry name" value="MFS_sugar_transport-like"/>
</dbReference>
<evidence type="ECO:0000256" key="1">
    <source>
        <dbReference type="ARBA" id="ARBA00004141"/>
    </source>
</evidence>
<protein>
    <recommendedName>
        <fullName evidence="10">Major facilitator superfamily (MFS) profile domain-containing protein</fullName>
    </recommendedName>
</protein>
<evidence type="ECO:0000256" key="3">
    <source>
        <dbReference type="ARBA" id="ARBA00022448"/>
    </source>
</evidence>
<feature type="compositionally biased region" description="Basic and acidic residues" evidence="7">
    <location>
        <begin position="32"/>
        <end position="44"/>
    </location>
</feature>
<dbReference type="PROSITE" id="PS00217">
    <property type="entry name" value="SUGAR_TRANSPORT_2"/>
    <property type="match status" value="1"/>
</dbReference>
<evidence type="ECO:0000313" key="8">
    <source>
        <dbReference type="EMBL" id="KMP08217.1"/>
    </source>
</evidence>
<name>A0A0J7BDL2_COCIT</name>
<gene>
    <name evidence="8" type="ORF">CIRG_07898</name>
</gene>
<dbReference type="AlphaFoldDB" id="A0A0J7BDL2"/>
<evidence type="ECO:0000256" key="2">
    <source>
        <dbReference type="ARBA" id="ARBA00010992"/>
    </source>
</evidence>